<evidence type="ECO:0000313" key="4">
    <source>
        <dbReference type="Proteomes" id="UP001153365"/>
    </source>
</evidence>
<dbReference type="InterPro" id="IPR006735">
    <property type="entry name" value="Rtf2"/>
</dbReference>
<dbReference type="Proteomes" id="UP001153365">
    <property type="component" value="Unassembled WGS sequence"/>
</dbReference>
<comment type="caution">
    <text evidence="3">The sequence shown here is derived from an EMBL/GenBank/DDBJ whole genome shotgun (WGS) entry which is preliminary data.</text>
</comment>
<evidence type="ECO:0000313" key="3">
    <source>
        <dbReference type="EMBL" id="CAH7687288.1"/>
    </source>
</evidence>
<evidence type="ECO:0000256" key="2">
    <source>
        <dbReference type="SAM" id="MobiDB-lite"/>
    </source>
</evidence>
<dbReference type="EMBL" id="CALTRL010005853">
    <property type="protein sequence ID" value="CAH7687288.1"/>
    <property type="molecule type" value="Genomic_DNA"/>
</dbReference>
<dbReference type="PANTHER" id="PTHR12775">
    <property type="entry name" value="PROTEIN C20ORF43 HOMOLOG"/>
    <property type="match status" value="1"/>
</dbReference>
<comment type="similarity">
    <text evidence="1">Belongs to the rtf2 family.</text>
</comment>
<protein>
    <submittedName>
        <fullName evidence="3">Rtf2 RING-finger-domain-containing protein</fullName>
    </submittedName>
</protein>
<feature type="compositionally biased region" description="Polar residues" evidence="2">
    <location>
        <begin position="124"/>
        <end position="138"/>
    </location>
</feature>
<feature type="compositionally biased region" description="Polar residues" evidence="2">
    <location>
        <begin position="271"/>
        <end position="293"/>
    </location>
</feature>
<accession>A0AAV0BLH0</accession>
<dbReference type="GO" id="GO:0006274">
    <property type="term" value="P:DNA replication termination"/>
    <property type="evidence" value="ECO:0007669"/>
    <property type="project" value="TreeGrafter"/>
</dbReference>
<feature type="compositionally biased region" description="Polar residues" evidence="2">
    <location>
        <begin position="213"/>
        <end position="222"/>
    </location>
</feature>
<feature type="region of interest" description="Disordered" evidence="2">
    <location>
        <begin position="165"/>
        <end position="293"/>
    </location>
</feature>
<dbReference type="InterPro" id="IPR027799">
    <property type="entry name" value="Rtf2_RING-finger"/>
</dbReference>
<dbReference type="CDD" id="cd16653">
    <property type="entry name" value="RING-like_Rtf2"/>
    <property type="match status" value="1"/>
</dbReference>
<evidence type="ECO:0000256" key="1">
    <source>
        <dbReference type="ARBA" id="ARBA00009885"/>
    </source>
</evidence>
<proteinExistence type="inferred from homology"/>
<feature type="compositionally biased region" description="Low complexity" evidence="2">
    <location>
        <begin position="223"/>
        <end position="238"/>
    </location>
</feature>
<dbReference type="AlphaFoldDB" id="A0AAV0BLH0"/>
<organism evidence="3 4">
    <name type="scientific">Phakopsora pachyrhizi</name>
    <name type="common">Asian soybean rust disease fungus</name>
    <dbReference type="NCBI Taxonomy" id="170000"/>
    <lineage>
        <taxon>Eukaryota</taxon>
        <taxon>Fungi</taxon>
        <taxon>Dikarya</taxon>
        <taxon>Basidiomycota</taxon>
        <taxon>Pucciniomycotina</taxon>
        <taxon>Pucciniomycetes</taxon>
        <taxon>Pucciniales</taxon>
        <taxon>Phakopsoraceae</taxon>
        <taxon>Phakopsora</taxon>
    </lineage>
</organism>
<keyword evidence="4" id="KW-1185">Reference proteome</keyword>
<dbReference type="PANTHER" id="PTHR12775:SF0">
    <property type="entry name" value="REPLICATION TERMINATION FACTOR 2"/>
    <property type="match status" value="1"/>
</dbReference>
<feature type="compositionally biased region" description="Basic and acidic residues" evidence="2">
    <location>
        <begin position="165"/>
        <end position="207"/>
    </location>
</feature>
<dbReference type="GO" id="GO:0005634">
    <property type="term" value="C:nucleus"/>
    <property type="evidence" value="ECO:0007669"/>
    <property type="project" value="TreeGrafter"/>
</dbReference>
<reference evidence="3" key="1">
    <citation type="submission" date="2022-06" db="EMBL/GenBank/DDBJ databases">
        <authorList>
            <consortium name="SYNGENTA / RWTH Aachen University"/>
        </authorList>
    </citation>
    <scope>NUCLEOTIDE SEQUENCE</scope>
</reference>
<name>A0AAV0BLH0_PHAPC</name>
<gene>
    <name evidence="3" type="ORF">PPACK8108_LOCUS22050</name>
</gene>
<dbReference type="Pfam" id="PF04641">
    <property type="entry name" value="Rtf2"/>
    <property type="match status" value="2"/>
</dbReference>
<sequence>MGNDGGSIPKRDDLVKVKNRTEKFDQTQKESTRWKFCSLSKAGHLISLRDLTDLRLSLNEQSGEWICPISLREMGSASGRMEQRWIYLNGCGCVLTELGLRQVSLGGRSDESERNNCPVCGAGRSSSDPMDSLTTLNPNPEEEESMMIKLLSRRRLEKRLKEIRKLEKKEKNKQKNEKRRKETSPIESRDLEQIDDPTHITDPESSHKKQKTLPKTFQSARGSRSSTAPSNISSSSMSRLAQEIQKETHENLVKLSSGTLKSIYGPRDSNGKQTLGQQKESWMTRGTWTRYAS</sequence>
<feature type="region of interest" description="Disordered" evidence="2">
    <location>
        <begin position="107"/>
        <end position="144"/>
    </location>
</feature>